<keyword evidence="7" id="KW-1185">Reference proteome</keyword>
<keyword evidence="2 5" id="KW-0812">Transmembrane</keyword>
<evidence type="ECO:0000256" key="4">
    <source>
        <dbReference type="ARBA" id="ARBA00023136"/>
    </source>
</evidence>
<organism evidence="6 7">
    <name type="scientific">Ancylobacter novellus (strain ATCC 8093 / DSM 506 / JCM 20403 / CCM 1077 / IAM 12100 / NBRC 12443 / NCIMB 10456)</name>
    <name type="common">Starkeya novella</name>
    <dbReference type="NCBI Taxonomy" id="639283"/>
    <lineage>
        <taxon>Bacteria</taxon>
        <taxon>Pseudomonadati</taxon>
        <taxon>Pseudomonadota</taxon>
        <taxon>Alphaproteobacteria</taxon>
        <taxon>Hyphomicrobiales</taxon>
        <taxon>Xanthobacteraceae</taxon>
        <taxon>Ancylobacter</taxon>
    </lineage>
</organism>
<dbReference type="HOGENOM" id="CLU_187346_0_0_5"/>
<feature type="transmembrane region" description="Helical" evidence="5">
    <location>
        <begin position="6"/>
        <end position="26"/>
    </location>
</feature>
<evidence type="ECO:0000313" key="6">
    <source>
        <dbReference type="EMBL" id="ADH87391.1"/>
    </source>
</evidence>
<dbReference type="EMBL" id="CP002026">
    <property type="protein sequence ID" value="ADH87391.1"/>
    <property type="molecule type" value="Genomic_DNA"/>
</dbReference>
<dbReference type="InterPro" id="IPR009760">
    <property type="entry name" value="DUF1328"/>
</dbReference>
<evidence type="ECO:0000256" key="2">
    <source>
        <dbReference type="ARBA" id="ARBA00022692"/>
    </source>
</evidence>
<keyword evidence="3 5" id="KW-1133">Transmembrane helix</keyword>
<accession>D6ZZX7</accession>
<dbReference type="NCBIfam" id="NF010229">
    <property type="entry name" value="PRK13682.1-4"/>
    <property type="match status" value="1"/>
</dbReference>
<dbReference type="eggNOG" id="COG5487">
    <property type="taxonomic scope" value="Bacteria"/>
</dbReference>
<dbReference type="AlphaFoldDB" id="D6ZZX7"/>
<proteinExistence type="inferred from homology"/>
<keyword evidence="1 5" id="KW-1003">Cell membrane</keyword>
<reference evidence="6 7" key="1">
    <citation type="journal article" date="2012" name="Stand. Genomic Sci.">
        <title>Complete genome sequence of the facultatively chemolithoautotrophic and methylotrophic alpha Proteobacterium Starkeya novella type strain (ATCC 8093(T)).</title>
        <authorList>
            <person name="Kappler U."/>
            <person name="Davenport K."/>
            <person name="Beatson S."/>
            <person name="Lucas S."/>
            <person name="Lapidus A."/>
            <person name="Copeland A."/>
            <person name="Berry K.W."/>
            <person name="Glavina Del Rio T."/>
            <person name="Hammon N."/>
            <person name="Dalin E."/>
            <person name="Tice H."/>
            <person name="Pitluck S."/>
            <person name="Richardson P."/>
            <person name="Bruce D."/>
            <person name="Goodwin L.A."/>
            <person name="Han C."/>
            <person name="Tapia R."/>
            <person name="Detter J.C."/>
            <person name="Chang Y.J."/>
            <person name="Jeffries C.D."/>
            <person name="Land M."/>
            <person name="Hauser L."/>
            <person name="Kyrpides N.C."/>
            <person name="Goker M."/>
            <person name="Ivanova N."/>
            <person name="Klenk H.P."/>
            <person name="Woyke T."/>
        </authorList>
    </citation>
    <scope>NUCLEOTIDE SEQUENCE [LARGE SCALE GENOMIC DNA]</scope>
    <source>
        <strain evidence="7">ATCC 8093 / DSM 506 / JCM 20403 / CCM 1077 / IAM 12100 / NBRC 12443 / NCIMB 10456</strain>
    </source>
</reference>
<dbReference type="NCBIfam" id="NF010228">
    <property type="entry name" value="PRK13682.1-3"/>
    <property type="match status" value="1"/>
</dbReference>
<dbReference type="RefSeq" id="WP_013164896.1">
    <property type="nucleotide sequence ID" value="NC_014217.1"/>
</dbReference>
<sequence length="59" mass="6038">MLGWALTFLVIALIAAVLGFGGIAGTAIEIAKIIFFVAIILFLVSAVVGLLRGRSGPVP</sequence>
<evidence type="ECO:0000313" key="7">
    <source>
        <dbReference type="Proteomes" id="UP000006633"/>
    </source>
</evidence>
<evidence type="ECO:0000256" key="3">
    <source>
        <dbReference type="ARBA" id="ARBA00022989"/>
    </source>
</evidence>
<dbReference type="Proteomes" id="UP000006633">
    <property type="component" value="Chromosome"/>
</dbReference>
<dbReference type="PIRSF" id="PIRSF036466">
    <property type="entry name" value="UCP036466"/>
    <property type="match status" value="1"/>
</dbReference>
<comment type="caution">
    <text evidence="5">Lacks conserved residue(s) required for the propagation of feature annotation.</text>
</comment>
<dbReference type="HAMAP" id="MF_01361">
    <property type="entry name" value="UPF0391"/>
    <property type="match status" value="1"/>
</dbReference>
<dbReference type="NCBIfam" id="NF010226">
    <property type="entry name" value="PRK13682.1-1"/>
    <property type="match status" value="1"/>
</dbReference>
<evidence type="ECO:0000256" key="1">
    <source>
        <dbReference type="ARBA" id="ARBA00022475"/>
    </source>
</evidence>
<dbReference type="Pfam" id="PF07043">
    <property type="entry name" value="DUF1328"/>
    <property type="match status" value="1"/>
</dbReference>
<dbReference type="KEGG" id="sno:Snov_0054"/>
<gene>
    <name evidence="6" type="ordered locus">Snov_0054</name>
</gene>
<dbReference type="GO" id="GO:0005886">
    <property type="term" value="C:plasma membrane"/>
    <property type="evidence" value="ECO:0007669"/>
    <property type="project" value="UniProtKB-UniRule"/>
</dbReference>
<evidence type="ECO:0000256" key="5">
    <source>
        <dbReference type="HAMAP-Rule" id="MF_01361"/>
    </source>
</evidence>
<comment type="similarity">
    <text evidence="5">Belongs to the UPF0391 family.</text>
</comment>
<protein>
    <recommendedName>
        <fullName evidence="5">UPF0391 membrane protein Snov_0054</fullName>
    </recommendedName>
</protein>
<feature type="transmembrane region" description="Helical" evidence="5">
    <location>
        <begin position="33"/>
        <end position="51"/>
    </location>
</feature>
<keyword evidence="4 5" id="KW-0472">Membrane</keyword>
<dbReference type="STRING" id="639283.Snov_0054"/>
<name>D6ZZX7_ANCN5</name>